<dbReference type="SUPFAM" id="SSF51261">
    <property type="entry name" value="Duplicated hybrid motif"/>
    <property type="match status" value="1"/>
</dbReference>
<organism evidence="5">
    <name type="scientific">hydrothermal vent metagenome</name>
    <dbReference type="NCBI Taxonomy" id="652676"/>
    <lineage>
        <taxon>unclassified sequences</taxon>
        <taxon>metagenomes</taxon>
        <taxon>ecological metagenomes</taxon>
    </lineage>
</organism>
<sequence>MRLVIIIMALAVLVVSFPGFAAAGSKGKGGMNTAKELEIIKERLKEERGEAKKFTKKAVSLLSELDRIDRALMRQRAELKKISRRLRRAEKDLARTDKKITVLNREKKKYQLVLAGRLRAIYKMRSGKAAAELFSSFSTPEAERRYRYLSTVMDSDKELIEGAERNITELGRQRTRLASISKDILDTRARANKKKAETTRSRRDKRKLLSSVRRKKERHTALLKELLAAEADLRAVMERLGRASLSEDSSEFARRMGKLPMPVRGRVISSFGKKRHPRFKTVTFNNGIVIKAAYGAEVKSVYDGRVVYVGWLKGYGQVLIMDNGGGYYTLFAYLSDILIKKGEEVKEGETIALVGDSGPKDLTGLYFELRRKGVPRDPMVWLVAR</sequence>
<evidence type="ECO:0000313" key="5">
    <source>
        <dbReference type="EMBL" id="VAW37167.1"/>
    </source>
</evidence>
<dbReference type="AlphaFoldDB" id="A0A3B0VFT3"/>
<dbReference type="EMBL" id="UOEZ01000050">
    <property type="protein sequence ID" value="VAW37167.1"/>
    <property type="molecule type" value="Genomic_DNA"/>
</dbReference>
<protein>
    <recommendedName>
        <fullName evidence="4">M23ase beta-sheet core domain-containing protein</fullName>
    </recommendedName>
</protein>
<accession>A0A3B0VFT3</accession>
<keyword evidence="1" id="KW-0732">Signal</keyword>
<dbReference type="CDD" id="cd12797">
    <property type="entry name" value="M23_peptidase"/>
    <property type="match status" value="1"/>
</dbReference>
<dbReference type="InterPro" id="IPR016047">
    <property type="entry name" value="M23ase_b-sheet_dom"/>
</dbReference>
<keyword evidence="2" id="KW-0175">Coiled coil</keyword>
<feature type="compositionally biased region" description="Basic and acidic residues" evidence="3">
    <location>
        <begin position="190"/>
        <end position="201"/>
    </location>
</feature>
<dbReference type="PANTHER" id="PTHR21666">
    <property type="entry name" value="PEPTIDASE-RELATED"/>
    <property type="match status" value="1"/>
</dbReference>
<dbReference type="Gene3D" id="2.70.70.10">
    <property type="entry name" value="Glucose Permease (Domain IIA)"/>
    <property type="match status" value="1"/>
</dbReference>
<feature type="compositionally biased region" description="Basic residues" evidence="3">
    <location>
        <begin position="202"/>
        <end position="211"/>
    </location>
</feature>
<dbReference type="PANTHER" id="PTHR21666:SF289">
    <property type="entry name" value="L-ALA--D-GLU ENDOPEPTIDASE"/>
    <property type="match status" value="1"/>
</dbReference>
<reference evidence="5" key="1">
    <citation type="submission" date="2018-06" db="EMBL/GenBank/DDBJ databases">
        <authorList>
            <person name="Zhirakovskaya E."/>
        </authorList>
    </citation>
    <scope>NUCLEOTIDE SEQUENCE</scope>
</reference>
<dbReference type="InterPro" id="IPR011055">
    <property type="entry name" value="Dup_hybrid_motif"/>
</dbReference>
<dbReference type="Pfam" id="PF01551">
    <property type="entry name" value="Peptidase_M23"/>
    <property type="match status" value="1"/>
</dbReference>
<gene>
    <name evidence="5" type="ORF">MNBD_DELTA02-1253</name>
</gene>
<evidence type="ECO:0000256" key="1">
    <source>
        <dbReference type="ARBA" id="ARBA00022729"/>
    </source>
</evidence>
<evidence type="ECO:0000259" key="4">
    <source>
        <dbReference type="Pfam" id="PF01551"/>
    </source>
</evidence>
<dbReference type="InterPro" id="IPR050570">
    <property type="entry name" value="Cell_wall_metabolism_enzyme"/>
</dbReference>
<dbReference type="Gene3D" id="6.10.250.3150">
    <property type="match status" value="1"/>
</dbReference>
<feature type="domain" description="M23ase beta-sheet core" evidence="4">
    <location>
        <begin position="284"/>
        <end position="378"/>
    </location>
</feature>
<feature type="coiled-coil region" evidence="2">
    <location>
        <begin position="37"/>
        <end position="106"/>
    </location>
</feature>
<evidence type="ECO:0000256" key="2">
    <source>
        <dbReference type="SAM" id="Coils"/>
    </source>
</evidence>
<name>A0A3B0VFT3_9ZZZZ</name>
<dbReference type="GO" id="GO:0004222">
    <property type="term" value="F:metalloendopeptidase activity"/>
    <property type="evidence" value="ECO:0007669"/>
    <property type="project" value="TreeGrafter"/>
</dbReference>
<feature type="region of interest" description="Disordered" evidence="3">
    <location>
        <begin position="190"/>
        <end position="211"/>
    </location>
</feature>
<evidence type="ECO:0000256" key="3">
    <source>
        <dbReference type="SAM" id="MobiDB-lite"/>
    </source>
</evidence>
<proteinExistence type="predicted"/>